<dbReference type="InterPro" id="IPR002130">
    <property type="entry name" value="Cyclophilin-type_PPIase_dom"/>
</dbReference>
<comment type="similarity">
    <text evidence="3">Belongs to the cyclophilin-type PPIase family.</text>
</comment>
<dbReference type="PRINTS" id="PR00153">
    <property type="entry name" value="CSAPPISMRASE"/>
</dbReference>
<reference evidence="7" key="1">
    <citation type="journal article" date="2019" name="Int. J. Syst. Evol. Microbiol.">
        <title>The Global Catalogue of Microorganisms (GCM) 10K type strain sequencing project: providing services to taxonomists for standard genome sequencing and annotation.</title>
        <authorList>
            <consortium name="The Broad Institute Genomics Platform"/>
            <consortium name="The Broad Institute Genome Sequencing Center for Infectious Disease"/>
            <person name="Wu L."/>
            <person name="Ma J."/>
        </authorList>
    </citation>
    <scope>NUCLEOTIDE SEQUENCE [LARGE SCALE GENOMIC DNA]</scope>
    <source>
        <strain evidence="7">KACC 12507</strain>
    </source>
</reference>
<keyword evidence="4" id="KW-0812">Transmembrane</keyword>
<sequence length="264" mass="28151">MKTKRIISSLLAGLLISSASLSQATVVEVRTIMGDFQVNLFDEATPQTVENFLEYVNSGAYANNVVHRSVPNFIVQMGGFTYNNDFQLDSVATGTPVNNEPVFSNRRGTLAMAKAAGNPNSATSQFFVNLTNNSSNLDVQNGGFTVFGQVLGDGMSVVDSIAALPVFNFGGAFSEFPLRDYSDADESNSVVPDDTNIVIITDIVVIDDAVVTNPDLNPVRNTLINATPSQPDAPSSSSSGGSFGIGFALLLAFVMATRRFITRR</sequence>
<evidence type="ECO:0000313" key="7">
    <source>
        <dbReference type="Proteomes" id="UP001595897"/>
    </source>
</evidence>
<evidence type="ECO:0000256" key="1">
    <source>
        <dbReference type="ARBA" id="ARBA00023110"/>
    </source>
</evidence>
<keyword evidence="7" id="KW-1185">Reference proteome</keyword>
<keyword evidence="2 3" id="KW-0413">Isomerase</keyword>
<dbReference type="GO" id="GO:0003755">
    <property type="term" value="F:peptidyl-prolyl cis-trans isomerase activity"/>
    <property type="evidence" value="ECO:0007669"/>
    <property type="project" value="UniProtKB-EC"/>
</dbReference>
<comment type="function">
    <text evidence="3">PPIases accelerate the folding of proteins. It catalyzes the cis-trans isomerization of proline imidic peptide bonds in oligopeptides.</text>
</comment>
<evidence type="ECO:0000313" key="6">
    <source>
        <dbReference type="EMBL" id="MFC4700215.1"/>
    </source>
</evidence>
<feature type="chain" id="PRO_5044952821" description="Peptidyl-prolyl cis-trans isomerase" evidence="3">
    <location>
        <begin position="25"/>
        <end position="264"/>
    </location>
</feature>
<name>A0ABV9LV90_9ALTE</name>
<dbReference type="InterPro" id="IPR029000">
    <property type="entry name" value="Cyclophilin-like_dom_sf"/>
</dbReference>
<dbReference type="Gene3D" id="2.40.100.10">
    <property type="entry name" value="Cyclophilin-like"/>
    <property type="match status" value="1"/>
</dbReference>
<evidence type="ECO:0000256" key="2">
    <source>
        <dbReference type="ARBA" id="ARBA00023235"/>
    </source>
</evidence>
<accession>A0ABV9LV90</accession>
<dbReference type="Pfam" id="PF00160">
    <property type="entry name" value="Pro_isomerase"/>
    <property type="match status" value="1"/>
</dbReference>
<dbReference type="PROSITE" id="PS50072">
    <property type="entry name" value="CSA_PPIASE_2"/>
    <property type="match status" value="1"/>
</dbReference>
<dbReference type="InterPro" id="IPR044666">
    <property type="entry name" value="Cyclophilin_A-like"/>
</dbReference>
<keyword evidence="4" id="KW-1133">Transmembrane helix</keyword>
<dbReference type="Proteomes" id="UP001595897">
    <property type="component" value="Unassembled WGS sequence"/>
</dbReference>
<keyword evidence="3" id="KW-0732">Signal</keyword>
<dbReference type="PANTHER" id="PTHR45625:SF4">
    <property type="entry name" value="PEPTIDYLPROLYL ISOMERASE DOMAIN AND WD REPEAT-CONTAINING PROTEIN 1"/>
    <property type="match status" value="1"/>
</dbReference>
<keyword evidence="1 3" id="KW-0697">Rotamase</keyword>
<dbReference type="RefSeq" id="WP_382407441.1">
    <property type="nucleotide sequence ID" value="NZ_JBHSGU010000002.1"/>
</dbReference>
<gene>
    <name evidence="6" type="ORF">ACFO4O_08615</name>
</gene>
<proteinExistence type="inferred from homology"/>
<evidence type="ECO:0000259" key="5">
    <source>
        <dbReference type="PROSITE" id="PS50072"/>
    </source>
</evidence>
<dbReference type="SUPFAM" id="SSF50891">
    <property type="entry name" value="Cyclophilin-like"/>
    <property type="match status" value="1"/>
</dbReference>
<evidence type="ECO:0000256" key="3">
    <source>
        <dbReference type="RuleBase" id="RU363019"/>
    </source>
</evidence>
<keyword evidence="4" id="KW-0472">Membrane</keyword>
<dbReference type="EC" id="5.2.1.8" evidence="3"/>
<dbReference type="PANTHER" id="PTHR45625">
    <property type="entry name" value="PEPTIDYL-PROLYL CIS-TRANS ISOMERASE-RELATED"/>
    <property type="match status" value="1"/>
</dbReference>
<feature type="domain" description="PPIase cyclophilin-type" evidence="5">
    <location>
        <begin position="33"/>
        <end position="180"/>
    </location>
</feature>
<protein>
    <recommendedName>
        <fullName evidence="3">Peptidyl-prolyl cis-trans isomerase</fullName>
        <shortName evidence="3">PPIase</shortName>
        <ecNumber evidence="3">5.2.1.8</ecNumber>
    </recommendedName>
</protein>
<dbReference type="EMBL" id="JBHSGU010000002">
    <property type="protein sequence ID" value="MFC4700215.1"/>
    <property type="molecule type" value="Genomic_DNA"/>
</dbReference>
<feature type="signal peptide" evidence="3">
    <location>
        <begin position="1"/>
        <end position="24"/>
    </location>
</feature>
<feature type="transmembrane region" description="Helical" evidence="4">
    <location>
        <begin position="240"/>
        <end position="261"/>
    </location>
</feature>
<comment type="caution">
    <text evidence="6">The sequence shown here is derived from an EMBL/GenBank/DDBJ whole genome shotgun (WGS) entry which is preliminary data.</text>
</comment>
<comment type="catalytic activity">
    <reaction evidence="3">
        <text>[protein]-peptidylproline (omega=180) = [protein]-peptidylproline (omega=0)</text>
        <dbReference type="Rhea" id="RHEA:16237"/>
        <dbReference type="Rhea" id="RHEA-COMP:10747"/>
        <dbReference type="Rhea" id="RHEA-COMP:10748"/>
        <dbReference type="ChEBI" id="CHEBI:83833"/>
        <dbReference type="ChEBI" id="CHEBI:83834"/>
        <dbReference type="EC" id="5.2.1.8"/>
    </reaction>
</comment>
<organism evidence="6 7">
    <name type="scientific">Glaciecola siphonariae</name>
    <dbReference type="NCBI Taxonomy" id="521012"/>
    <lineage>
        <taxon>Bacteria</taxon>
        <taxon>Pseudomonadati</taxon>
        <taxon>Pseudomonadota</taxon>
        <taxon>Gammaproteobacteria</taxon>
        <taxon>Alteromonadales</taxon>
        <taxon>Alteromonadaceae</taxon>
        <taxon>Glaciecola</taxon>
    </lineage>
</organism>
<evidence type="ECO:0000256" key="4">
    <source>
        <dbReference type="SAM" id="Phobius"/>
    </source>
</evidence>